<dbReference type="EMBL" id="AJWY01008857">
    <property type="protein sequence ID" value="EKC60034.1"/>
    <property type="molecule type" value="Genomic_DNA"/>
</dbReference>
<name>K1SXI7_9ZZZZ</name>
<evidence type="ECO:0000256" key="2">
    <source>
        <dbReference type="ARBA" id="ARBA00022694"/>
    </source>
</evidence>
<protein>
    <submittedName>
        <fullName evidence="10">DNA integration/recombination/inversion protein</fullName>
    </submittedName>
</protein>
<dbReference type="PANTHER" id="PTHR36701:SF1">
    <property type="entry name" value="EPOXYQUEUOSINE REDUCTASE QUEH"/>
    <property type="match status" value="1"/>
</dbReference>
<keyword evidence="5" id="KW-0560">Oxidoreductase</keyword>
<evidence type="ECO:0000256" key="8">
    <source>
        <dbReference type="ARBA" id="ARBA00023157"/>
    </source>
</evidence>
<accession>K1SXI7</accession>
<dbReference type="Pfam" id="PF02677">
    <property type="entry name" value="QueH"/>
    <property type="match status" value="1"/>
</dbReference>
<gene>
    <name evidence="10" type="ORF">LEA_13078</name>
</gene>
<proteinExistence type="predicted"/>
<keyword evidence="6" id="KW-0408">Iron</keyword>
<dbReference type="GO" id="GO:0046872">
    <property type="term" value="F:metal ion binding"/>
    <property type="evidence" value="ECO:0007669"/>
    <property type="project" value="UniProtKB-KW"/>
</dbReference>
<evidence type="ECO:0000256" key="9">
    <source>
        <dbReference type="ARBA" id="ARBA00023284"/>
    </source>
</evidence>
<reference evidence="10" key="1">
    <citation type="journal article" date="2013" name="Environ. Microbiol.">
        <title>Microbiota from the distal guts of lean and obese adolescents exhibit partial functional redundancy besides clear differences in community structure.</title>
        <authorList>
            <person name="Ferrer M."/>
            <person name="Ruiz A."/>
            <person name="Lanza F."/>
            <person name="Haange S.B."/>
            <person name="Oberbach A."/>
            <person name="Till H."/>
            <person name="Bargiela R."/>
            <person name="Campoy C."/>
            <person name="Segura M.T."/>
            <person name="Richter M."/>
            <person name="von Bergen M."/>
            <person name="Seifert J."/>
            <person name="Suarez A."/>
        </authorList>
    </citation>
    <scope>NUCLEOTIDE SEQUENCE</scope>
</reference>
<evidence type="ECO:0000256" key="3">
    <source>
        <dbReference type="ARBA" id="ARBA00022723"/>
    </source>
</evidence>
<evidence type="ECO:0000256" key="6">
    <source>
        <dbReference type="ARBA" id="ARBA00023004"/>
    </source>
</evidence>
<dbReference type="GO" id="GO:0051539">
    <property type="term" value="F:4 iron, 4 sulfur cluster binding"/>
    <property type="evidence" value="ECO:0007669"/>
    <property type="project" value="UniProtKB-KW"/>
</dbReference>
<evidence type="ECO:0000256" key="7">
    <source>
        <dbReference type="ARBA" id="ARBA00023014"/>
    </source>
</evidence>
<dbReference type="GO" id="GO:0008616">
    <property type="term" value="P:tRNA queuosine(34) biosynthetic process"/>
    <property type="evidence" value="ECO:0007669"/>
    <property type="project" value="UniProtKB-KW"/>
</dbReference>
<keyword evidence="3" id="KW-0479">Metal-binding</keyword>
<sequence length="134" mass="15842">MTNYQLETDRIIASLDHAPTLLLHACCAPCSSYVLEYLAEHFNITVFFYNPNITEKEEYEKRKNELKRLIAEKPFRYPVKMIDGDYSPQIFFDMAKGMENIAEGGERCFLCYEIRLRETARLDKRTGLRVFLYH</sequence>
<keyword evidence="7" id="KW-0411">Iron-sulfur</keyword>
<evidence type="ECO:0000256" key="5">
    <source>
        <dbReference type="ARBA" id="ARBA00023002"/>
    </source>
</evidence>
<comment type="caution">
    <text evidence="10">The sequence shown here is derived from an EMBL/GenBank/DDBJ whole genome shotgun (WGS) entry which is preliminary data.</text>
</comment>
<dbReference type="PANTHER" id="PTHR36701">
    <property type="entry name" value="EPOXYQUEUOSINE REDUCTASE QUEH"/>
    <property type="match status" value="1"/>
</dbReference>
<evidence type="ECO:0000256" key="4">
    <source>
        <dbReference type="ARBA" id="ARBA00022785"/>
    </source>
</evidence>
<dbReference type="InterPro" id="IPR003828">
    <property type="entry name" value="QueH"/>
</dbReference>
<evidence type="ECO:0000313" key="10">
    <source>
        <dbReference type="EMBL" id="EKC60034.1"/>
    </source>
</evidence>
<dbReference type="GO" id="GO:0016491">
    <property type="term" value="F:oxidoreductase activity"/>
    <property type="evidence" value="ECO:0007669"/>
    <property type="project" value="UniProtKB-KW"/>
</dbReference>
<keyword evidence="1" id="KW-0004">4Fe-4S</keyword>
<keyword evidence="2" id="KW-0819">tRNA processing</keyword>
<feature type="non-terminal residue" evidence="10">
    <location>
        <position position="134"/>
    </location>
</feature>
<dbReference type="AlphaFoldDB" id="K1SXI7"/>
<keyword evidence="4" id="KW-0671">Queuosine biosynthesis</keyword>
<organism evidence="10">
    <name type="scientific">human gut metagenome</name>
    <dbReference type="NCBI Taxonomy" id="408170"/>
    <lineage>
        <taxon>unclassified sequences</taxon>
        <taxon>metagenomes</taxon>
        <taxon>organismal metagenomes</taxon>
    </lineage>
</organism>
<keyword evidence="8" id="KW-1015">Disulfide bond</keyword>
<evidence type="ECO:0000256" key="1">
    <source>
        <dbReference type="ARBA" id="ARBA00022485"/>
    </source>
</evidence>
<keyword evidence="9" id="KW-0676">Redox-active center</keyword>